<dbReference type="EMBL" id="KZ857463">
    <property type="protein sequence ID" value="RDX43526.1"/>
    <property type="molecule type" value="Genomic_DNA"/>
</dbReference>
<gene>
    <name evidence="1" type="ORF">OH76DRAFT_1197221</name>
</gene>
<protein>
    <submittedName>
        <fullName evidence="1">Uncharacterized protein</fullName>
    </submittedName>
</protein>
<organism evidence="1 2">
    <name type="scientific">Lentinus brumalis</name>
    <dbReference type="NCBI Taxonomy" id="2498619"/>
    <lineage>
        <taxon>Eukaryota</taxon>
        <taxon>Fungi</taxon>
        <taxon>Dikarya</taxon>
        <taxon>Basidiomycota</taxon>
        <taxon>Agaricomycotina</taxon>
        <taxon>Agaricomycetes</taxon>
        <taxon>Polyporales</taxon>
        <taxon>Polyporaceae</taxon>
        <taxon>Lentinus</taxon>
    </lineage>
</organism>
<dbReference type="AlphaFoldDB" id="A0A371CTD7"/>
<dbReference type="Proteomes" id="UP000256964">
    <property type="component" value="Unassembled WGS sequence"/>
</dbReference>
<proteinExistence type="predicted"/>
<evidence type="ECO:0000313" key="1">
    <source>
        <dbReference type="EMBL" id="RDX43526.1"/>
    </source>
</evidence>
<accession>A0A371CTD7</accession>
<evidence type="ECO:0000313" key="2">
    <source>
        <dbReference type="Proteomes" id="UP000256964"/>
    </source>
</evidence>
<sequence length="185" mass="20569">MRKDPSLSLANVPLASSVCGPTRTAHAPALQRLSRLYEHHLSASLALLSHDASMATVPSRAHNRACRTPLVIPQAYLTNHARRLARPIRLYGRPPSFNSYPLFSSHRDWLTTFTIMWSLPAMRRAYCAVSGRRVRCAPGCGGQPLPVKNALLLMHYSATPRHPSRPMNNYRNLIVPTADTSFSFA</sequence>
<reference evidence="1 2" key="1">
    <citation type="journal article" date="2018" name="Biotechnol. Biofuels">
        <title>Integrative visual omics of the white-rot fungus Polyporus brumalis exposes the biotechnological potential of its oxidative enzymes for delignifying raw plant biomass.</title>
        <authorList>
            <person name="Miyauchi S."/>
            <person name="Rancon A."/>
            <person name="Drula E."/>
            <person name="Hage H."/>
            <person name="Chaduli D."/>
            <person name="Favel A."/>
            <person name="Grisel S."/>
            <person name="Henrissat B."/>
            <person name="Herpoel-Gimbert I."/>
            <person name="Ruiz-Duenas F.J."/>
            <person name="Chevret D."/>
            <person name="Hainaut M."/>
            <person name="Lin J."/>
            <person name="Wang M."/>
            <person name="Pangilinan J."/>
            <person name="Lipzen A."/>
            <person name="Lesage-Meessen L."/>
            <person name="Navarro D."/>
            <person name="Riley R."/>
            <person name="Grigoriev I.V."/>
            <person name="Zhou S."/>
            <person name="Raouche S."/>
            <person name="Rosso M.N."/>
        </authorList>
    </citation>
    <scope>NUCLEOTIDE SEQUENCE [LARGE SCALE GENOMIC DNA]</scope>
    <source>
        <strain evidence="1 2">BRFM 1820</strain>
    </source>
</reference>
<name>A0A371CTD7_9APHY</name>
<keyword evidence="2" id="KW-1185">Reference proteome</keyword>